<keyword evidence="1" id="KW-0812">Transmembrane</keyword>
<comment type="caution">
    <text evidence="2">The sequence shown here is derived from an EMBL/GenBank/DDBJ whole genome shotgun (WGS) entry which is preliminary data.</text>
</comment>
<evidence type="ECO:0000256" key="1">
    <source>
        <dbReference type="SAM" id="Phobius"/>
    </source>
</evidence>
<feature type="transmembrane region" description="Helical" evidence="1">
    <location>
        <begin position="12"/>
        <end position="32"/>
    </location>
</feature>
<feature type="transmembrane region" description="Helical" evidence="1">
    <location>
        <begin position="207"/>
        <end position="229"/>
    </location>
</feature>
<proteinExistence type="predicted"/>
<name>A0A2K2TFJ1_LIMFE</name>
<feature type="transmembrane region" description="Helical" evidence="1">
    <location>
        <begin position="282"/>
        <end position="300"/>
    </location>
</feature>
<dbReference type="Pfam" id="PF14897">
    <property type="entry name" value="EpsG"/>
    <property type="match status" value="1"/>
</dbReference>
<feature type="transmembrane region" description="Helical" evidence="1">
    <location>
        <begin position="335"/>
        <end position="353"/>
    </location>
</feature>
<sequence length="379" mass="44157">MPRYSRIFMFSLKYTIFCIVIVGLLLLIGSICKSRRSGTFTFFTLLAVISAIRVNTGSDYFNYYINYETVTNYYNRLIDTITSRYQFGIISMDYAVQKLFGNSNGIFIAISVVVSVILWGIFRCYSQFPRISASVWLLSGFYLISNNLLKQYIAMLFMMIGYFFMRRRHFVLFIFCTFLASVFHLTALLVAPMYFFSTHIPVTKRSLVLCCTFGGALLVIVYPIIRILVKVRLFSKYEQYLDSAATVGYRFIIASVIMGVFYFVIVLVYLRSIESLSEDARQYIRMIMIGLILTIVSVRFFYLSRVAYYFLQFLPLLVANAFNKQMNDTTIARTMRSWILIWLTIYCFLFTAFSGENNYYNYSTIINDVPVSVQEFISR</sequence>
<organism evidence="2 3">
    <name type="scientific">Limosilactobacillus fermentum</name>
    <name type="common">Lactobacillus fermentum</name>
    <dbReference type="NCBI Taxonomy" id="1613"/>
    <lineage>
        <taxon>Bacteria</taxon>
        <taxon>Bacillati</taxon>
        <taxon>Bacillota</taxon>
        <taxon>Bacilli</taxon>
        <taxon>Lactobacillales</taxon>
        <taxon>Lactobacillaceae</taxon>
        <taxon>Limosilactobacillus</taxon>
    </lineage>
</organism>
<dbReference type="RefSeq" id="WP_103205715.1">
    <property type="nucleotide sequence ID" value="NZ_OKQY01000064.1"/>
</dbReference>
<reference evidence="2 3" key="1">
    <citation type="submission" date="2018-01" db="EMBL/GenBank/DDBJ databases">
        <title>Draft genome sequence of the feruloyl esterase-producing strain Lactobacillus fermentum CRL 1446, isolated from artisanal goat milk cheese.</title>
        <authorList>
            <person name="Abeijon Mukdsi M.C."/>
            <person name="Saavedra L."/>
            <person name="Gauffin Cano M.P."/>
            <person name="Hebert E.M."/>
            <person name="Medina R.B."/>
        </authorList>
    </citation>
    <scope>NUCLEOTIDE SEQUENCE [LARGE SCALE GENOMIC DNA]</scope>
    <source>
        <strain evidence="2 3">CRL 1446</strain>
    </source>
</reference>
<evidence type="ECO:0000313" key="2">
    <source>
        <dbReference type="EMBL" id="PNV56943.1"/>
    </source>
</evidence>
<feature type="transmembrane region" description="Helical" evidence="1">
    <location>
        <begin position="137"/>
        <end position="164"/>
    </location>
</feature>
<evidence type="ECO:0000313" key="3">
    <source>
        <dbReference type="Proteomes" id="UP000236514"/>
    </source>
</evidence>
<dbReference type="EMBL" id="POTQ01000050">
    <property type="protein sequence ID" value="PNV56943.1"/>
    <property type="molecule type" value="Genomic_DNA"/>
</dbReference>
<feature type="transmembrane region" description="Helical" evidence="1">
    <location>
        <begin position="249"/>
        <end position="270"/>
    </location>
</feature>
<dbReference type="AlphaFoldDB" id="A0A2K2TFJ1"/>
<accession>A0A2K2TFJ1</accession>
<dbReference type="InterPro" id="IPR049458">
    <property type="entry name" value="EpsG-like"/>
</dbReference>
<evidence type="ECO:0008006" key="4">
    <source>
        <dbReference type="Google" id="ProtNLM"/>
    </source>
</evidence>
<feature type="transmembrane region" description="Helical" evidence="1">
    <location>
        <begin position="106"/>
        <end position="125"/>
    </location>
</feature>
<feature type="transmembrane region" description="Helical" evidence="1">
    <location>
        <begin position="39"/>
        <end position="56"/>
    </location>
</feature>
<gene>
    <name evidence="2" type="ORF">C1Y38_11160</name>
</gene>
<keyword evidence="1" id="KW-0472">Membrane</keyword>
<dbReference type="Proteomes" id="UP000236514">
    <property type="component" value="Unassembled WGS sequence"/>
</dbReference>
<feature type="transmembrane region" description="Helical" evidence="1">
    <location>
        <begin position="170"/>
        <end position="195"/>
    </location>
</feature>
<keyword evidence="1" id="KW-1133">Transmembrane helix</keyword>
<protein>
    <recommendedName>
        <fullName evidence="4">EpsG family protein</fullName>
    </recommendedName>
</protein>